<feature type="region of interest" description="Disordered" evidence="1">
    <location>
        <begin position="108"/>
        <end position="139"/>
    </location>
</feature>
<reference evidence="2 3" key="1">
    <citation type="submission" date="2016-10" db="EMBL/GenBank/DDBJ databases">
        <title>Draft Genome sequence of Alkanindiges sp. strain H1.</title>
        <authorList>
            <person name="Subhash Y."/>
            <person name="Lee S."/>
        </authorList>
    </citation>
    <scope>NUCLEOTIDE SEQUENCE [LARGE SCALE GENOMIC DNA]</scope>
    <source>
        <strain evidence="2 3">H1</strain>
    </source>
</reference>
<comment type="caution">
    <text evidence="2">The sequence shown here is derived from an EMBL/GenBank/DDBJ whole genome shotgun (WGS) entry which is preliminary data.</text>
</comment>
<keyword evidence="3" id="KW-1185">Reference proteome</keyword>
<protein>
    <submittedName>
        <fullName evidence="2">Uncharacterized protein</fullName>
    </submittedName>
</protein>
<name>A0A1S8CVH1_9GAMM</name>
<dbReference type="STRING" id="1907941.BKE30_07015"/>
<dbReference type="Proteomes" id="UP000192132">
    <property type="component" value="Unassembled WGS sequence"/>
</dbReference>
<evidence type="ECO:0000313" key="3">
    <source>
        <dbReference type="Proteomes" id="UP000192132"/>
    </source>
</evidence>
<dbReference type="AlphaFoldDB" id="A0A1S8CVH1"/>
<accession>A0A1S8CVH1</accession>
<evidence type="ECO:0000313" key="2">
    <source>
        <dbReference type="EMBL" id="ONG40497.1"/>
    </source>
</evidence>
<sequence>MGIFCAGVALAETPADVRDLVGVRASSGESALQSRGYEFVRTQKGDDRNWSYWRKPATGTCITVATFDGRYDAITSSPNDCGTANSGSTAAKVAGAALAIGAIAAIAKHEHDKEKKEERREREHATPDEVKNLPGTRGSSAENVLIRNGYRHIEGHARYTSKQNLWWNESRQDCLAISVYDGRIDSLNKVGNEQCSSHQDSNSHRQDSNAQSYSPAANITCYPAQKTCYRFGKGVDQYWTSIEF</sequence>
<dbReference type="EMBL" id="MLCN01000017">
    <property type="protein sequence ID" value="ONG40497.1"/>
    <property type="molecule type" value="Genomic_DNA"/>
</dbReference>
<organism evidence="2 3">
    <name type="scientific">Alkanindiges hydrocarboniclasticus</name>
    <dbReference type="NCBI Taxonomy" id="1907941"/>
    <lineage>
        <taxon>Bacteria</taxon>
        <taxon>Pseudomonadati</taxon>
        <taxon>Pseudomonadota</taxon>
        <taxon>Gammaproteobacteria</taxon>
        <taxon>Moraxellales</taxon>
        <taxon>Moraxellaceae</taxon>
        <taxon>Alkanindiges</taxon>
    </lineage>
</organism>
<proteinExistence type="predicted"/>
<gene>
    <name evidence="2" type="ORF">BKE30_07015</name>
</gene>
<evidence type="ECO:0000256" key="1">
    <source>
        <dbReference type="SAM" id="MobiDB-lite"/>
    </source>
</evidence>
<feature type="region of interest" description="Disordered" evidence="1">
    <location>
        <begin position="192"/>
        <end position="214"/>
    </location>
</feature>
<feature type="compositionally biased region" description="Basic and acidic residues" evidence="1">
    <location>
        <begin position="108"/>
        <end position="131"/>
    </location>
</feature>